<accession>W9CL10</accession>
<gene>
    <name evidence="2" type="ORF">SBOR_4306</name>
</gene>
<name>W9CL10_SCLBF</name>
<dbReference type="EMBL" id="AYSA01000193">
    <property type="protein sequence ID" value="ESZ95309.1"/>
    <property type="molecule type" value="Genomic_DNA"/>
</dbReference>
<evidence type="ECO:0000313" key="3">
    <source>
        <dbReference type="Proteomes" id="UP000019487"/>
    </source>
</evidence>
<protein>
    <submittedName>
        <fullName evidence="2">Uncharacterized protein</fullName>
    </submittedName>
</protein>
<keyword evidence="1" id="KW-0732">Signal</keyword>
<dbReference type="Proteomes" id="UP000019487">
    <property type="component" value="Unassembled WGS sequence"/>
</dbReference>
<reference evidence="2 3" key="1">
    <citation type="journal article" date="2014" name="Genome Announc.">
        <title>Draft genome sequence of Sclerotinia borealis, a psychrophilic plant pathogenic fungus.</title>
        <authorList>
            <person name="Mardanov A.V."/>
            <person name="Beletsky A.V."/>
            <person name="Kadnikov V.V."/>
            <person name="Ignatov A.N."/>
            <person name="Ravin N.V."/>
        </authorList>
    </citation>
    <scope>NUCLEOTIDE SEQUENCE [LARGE SCALE GENOMIC DNA]</scope>
    <source>
        <strain evidence="3">F-4157</strain>
    </source>
</reference>
<organism evidence="2 3">
    <name type="scientific">Sclerotinia borealis (strain F-4128)</name>
    <dbReference type="NCBI Taxonomy" id="1432307"/>
    <lineage>
        <taxon>Eukaryota</taxon>
        <taxon>Fungi</taxon>
        <taxon>Dikarya</taxon>
        <taxon>Ascomycota</taxon>
        <taxon>Pezizomycotina</taxon>
        <taxon>Leotiomycetes</taxon>
        <taxon>Helotiales</taxon>
        <taxon>Sclerotiniaceae</taxon>
        <taxon>Sclerotinia</taxon>
    </lineage>
</organism>
<dbReference type="AlphaFoldDB" id="W9CL10"/>
<dbReference type="HOGENOM" id="CLU_1184858_0_0_1"/>
<feature type="chain" id="PRO_5004922024" evidence="1">
    <location>
        <begin position="23"/>
        <end position="190"/>
    </location>
</feature>
<evidence type="ECO:0000256" key="1">
    <source>
        <dbReference type="SAM" id="SignalP"/>
    </source>
</evidence>
<proteinExistence type="predicted"/>
<feature type="signal peptide" evidence="1">
    <location>
        <begin position="1"/>
        <end position="22"/>
    </location>
</feature>
<sequence length="190" mass="20994">MASQVKFLIALCVLLLNALVTATNYDLFFQAGADIAMTKFEGTVTVPAFAKTGAHFFSAGLKNQDHSYGYENVLNDHNAGEYEVDIQYIKAGLGERTTYSEQNFQQIAPNAGKLNVASIHVGLQSGAAWDFGTVRWENVVFTAQTTDNKWCIDGWKNSVELQGNTPGLLLWGQGDLLFCKFEYINIPPRD</sequence>
<keyword evidence="3" id="KW-1185">Reference proteome</keyword>
<comment type="caution">
    <text evidence="2">The sequence shown here is derived from an EMBL/GenBank/DDBJ whole genome shotgun (WGS) entry which is preliminary data.</text>
</comment>
<dbReference type="OrthoDB" id="3360643at2759"/>
<evidence type="ECO:0000313" key="2">
    <source>
        <dbReference type="EMBL" id="ESZ95309.1"/>
    </source>
</evidence>